<dbReference type="SUPFAM" id="SSF47473">
    <property type="entry name" value="EF-hand"/>
    <property type="match status" value="1"/>
</dbReference>
<sequence length="364" mass="39167">MLRTSTAIAMIAALGVTPALATTWTFDQIDSDDNAELTSVEFGSVASEAVKSLDTNDDGVVSAEEFEANHPELGIDVSQPVAEWDASGDGFLDENDLRDGMYGAYDTNTDQVLEESEFDQFSVADAGETAGGGESASETLQSNRIIGLADWNYSSIYNGGISLDWLIGSDALNEAGDDLGQVENVLLAPDGKVLSIVAEIGGFFELADTHVNIPWDKVEMADNGVIVPVTADNIEDYSLFQDEYLRQQDAASNIQKVEGDGPGEVITGPRVWRATELIGDYARIQENGIFRGYGIVDDVVIADGQVSATIISPDGVGGYYGYPYYGSNWDVGSPYYDLPYERSETGNLEPFNYDELDATQPSEG</sequence>
<dbReference type="InterPro" id="IPR027275">
    <property type="entry name" value="PRC-brl_dom"/>
</dbReference>
<evidence type="ECO:0000256" key="1">
    <source>
        <dbReference type="SAM" id="SignalP"/>
    </source>
</evidence>
<feature type="chain" id="PRO_5036943584" evidence="1">
    <location>
        <begin position="22"/>
        <end position="364"/>
    </location>
</feature>
<dbReference type="EMBL" id="JACYFU010000003">
    <property type="protein sequence ID" value="MBD8066079.1"/>
    <property type="molecule type" value="Genomic_DNA"/>
</dbReference>
<evidence type="ECO:0000313" key="4">
    <source>
        <dbReference type="Proteomes" id="UP000654108"/>
    </source>
</evidence>
<protein>
    <submittedName>
        <fullName evidence="3">PRC-barrel domain-containing protein</fullName>
    </submittedName>
</protein>
<keyword evidence="4" id="KW-1185">Reference proteome</keyword>
<dbReference type="InterPro" id="IPR002048">
    <property type="entry name" value="EF_hand_dom"/>
</dbReference>
<dbReference type="Proteomes" id="UP000654108">
    <property type="component" value="Unassembled WGS sequence"/>
</dbReference>
<dbReference type="InterPro" id="IPR011992">
    <property type="entry name" value="EF-hand-dom_pair"/>
</dbReference>
<gene>
    <name evidence="3" type="ORF">IC608_11410</name>
</gene>
<keyword evidence="1" id="KW-0732">Signal</keyword>
<dbReference type="SUPFAM" id="SSF50346">
    <property type="entry name" value="PRC-barrel domain"/>
    <property type="match status" value="1"/>
</dbReference>
<dbReference type="PROSITE" id="PS50222">
    <property type="entry name" value="EF_HAND_2"/>
    <property type="match status" value="1"/>
</dbReference>
<proteinExistence type="predicted"/>
<reference evidence="3" key="1">
    <citation type="submission" date="2020-09" db="EMBL/GenBank/DDBJ databases">
        <title>Genome seq and assembly of Devosia sp.</title>
        <authorList>
            <person name="Chhetri G."/>
        </authorList>
    </citation>
    <scope>NUCLEOTIDE SEQUENCE</scope>
    <source>
        <strain evidence="3">PTR5</strain>
    </source>
</reference>
<dbReference type="Gene3D" id="1.10.238.10">
    <property type="entry name" value="EF-hand"/>
    <property type="match status" value="1"/>
</dbReference>
<dbReference type="Pfam" id="PF05239">
    <property type="entry name" value="PRC"/>
    <property type="match status" value="1"/>
</dbReference>
<organism evidence="3 4">
    <name type="scientific">Devosia oryzisoli</name>
    <dbReference type="NCBI Taxonomy" id="2774138"/>
    <lineage>
        <taxon>Bacteria</taxon>
        <taxon>Pseudomonadati</taxon>
        <taxon>Pseudomonadota</taxon>
        <taxon>Alphaproteobacteria</taxon>
        <taxon>Hyphomicrobiales</taxon>
        <taxon>Devosiaceae</taxon>
        <taxon>Devosia</taxon>
    </lineage>
</organism>
<evidence type="ECO:0000259" key="2">
    <source>
        <dbReference type="PROSITE" id="PS50222"/>
    </source>
</evidence>
<dbReference type="InterPro" id="IPR018247">
    <property type="entry name" value="EF_Hand_1_Ca_BS"/>
</dbReference>
<dbReference type="Gene3D" id="2.30.30.240">
    <property type="entry name" value="PRC-barrel domain"/>
    <property type="match status" value="1"/>
</dbReference>
<dbReference type="InterPro" id="IPR011033">
    <property type="entry name" value="PRC_barrel-like_sf"/>
</dbReference>
<feature type="signal peptide" evidence="1">
    <location>
        <begin position="1"/>
        <end position="21"/>
    </location>
</feature>
<dbReference type="AlphaFoldDB" id="A0A927IT16"/>
<dbReference type="PROSITE" id="PS00018">
    <property type="entry name" value="EF_HAND_1"/>
    <property type="match status" value="2"/>
</dbReference>
<name>A0A927IT16_9HYPH</name>
<evidence type="ECO:0000313" key="3">
    <source>
        <dbReference type="EMBL" id="MBD8066079.1"/>
    </source>
</evidence>
<accession>A0A927IT16</accession>
<feature type="domain" description="EF-hand" evidence="2">
    <location>
        <begin position="41"/>
        <end position="76"/>
    </location>
</feature>
<dbReference type="RefSeq" id="WP_191775502.1">
    <property type="nucleotide sequence ID" value="NZ_JACYFU010000003.1"/>
</dbReference>
<dbReference type="GO" id="GO:0005509">
    <property type="term" value="F:calcium ion binding"/>
    <property type="evidence" value="ECO:0007669"/>
    <property type="project" value="InterPro"/>
</dbReference>
<comment type="caution">
    <text evidence="3">The sequence shown here is derived from an EMBL/GenBank/DDBJ whole genome shotgun (WGS) entry which is preliminary data.</text>
</comment>